<gene>
    <name evidence="8" type="primary">nrdR</name>
    <name evidence="10" type="ORF">ABR82_06530</name>
</gene>
<keyword evidence="8" id="KW-0479">Metal-binding</keyword>
<comment type="caution">
    <text evidence="10">The sequence shown here is derived from an EMBL/GenBank/DDBJ whole genome shotgun (WGS) entry which is preliminary data.</text>
</comment>
<dbReference type="PANTHER" id="PTHR30455:SF2">
    <property type="entry name" value="TRANSCRIPTIONAL REPRESSOR NRDR"/>
    <property type="match status" value="1"/>
</dbReference>
<keyword evidence="6 8" id="KW-0238">DNA-binding</keyword>
<evidence type="ECO:0000256" key="8">
    <source>
        <dbReference type="HAMAP-Rule" id="MF_00440"/>
    </source>
</evidence>
<dbReference type="Pfam" id="PF22811">
    <property type="entry name" value="Zn_ribbon_NrdR"/>
    <property type="match status" value="1"/>
</dbReference>
<dbReference type="HAMAP" id="MF_00440">
    <property type="entry name" value="NrdR"/>
    <property type="match status" value="1"/>
</dbReference>
<accession>A0A0R2RHE8</accession>
<dbReference type="Pfam" id="PF03477">
    <property type="entry name" value="ATP-cone"/>
    <property type="match status" value="1"/>
</dbReference>
<dbReference type="AlphaFoldDB" id="A0A0R2RHE8"/>
<dbReference type="GO" id="GO:0008270">
    <property type="term" value="F:zinc ion binding"/>
    <property type="evidence" value="ECO:0007669"/>
    <property type="project" value="UniProtKB-UniRule"/>
</dbReference>
<keyword evidence="4 8" id="KW-0067">ATP-binding</keyword>
<comment type="similarity">
    <text evidence="8">Belongs to the NrdR family.</text>
</comment>
<dbReference type="GO" id="GO:0005524">
    <property type="term" value="F:ATP binding"/>
    <property type="evidence" value="ECO:0007669"/>
    <property type="project" value="UniProtKB-UniRule"/>
</dbReference>
<dbReference type="GO" id="GO:0003677">
    <property type="term" value="F:DNA binding"/>
    <property type="evidence" value="ECO:0007669"/>
    <property type="project" value="UniProtKB-KW"/>
</dbReference>
<dbReference type="NCBIfam" id="TIGR00244">
    <property type="entry name" value="transcriptional regulator NrdR"/>
    <property type="match status" value="1"/>
</dbReference>
<keyword evidence="7 8" id="KW-0804">Transcription</keyword>
<dbReference type="InterPro" id="IPR055173">
    <property type="entry name" value="NrdR-like_N"/>
</dbReference>
<dbReference type="Proteomes" id="UP000051269">
    <property type="component" value="Unassembled WGS sequence"/>
</dbReference>
<evidence type="ECO:0000259" key="9">
    <source>
        <dbReference type="PROSITE" id="PS51161"/>
    </source>
</evidence>
<protein>
    <recommendedName>
        <fullName evidence="8">Transcriptional repressor NrdR</fullName>
    </recommendedName>
</protein>
<feature type="domain" description="ATP-cone" evidence="9">
    <location>
        <begin position="49"/>
        <end position="139"/>
    </location>
</feature>
<dbReference type="PANTHER" id="PTHR30455">
    <property type="entry name" value="TRANSCRIPTIONAL REPRESSOR NRDR"/>
    <property type="match status" value="1"/>
</dbReference>
<evidence type="ECO:0000256" key="7">
    <source>
        <dbReference type="ARBA" id="ARBA00023163"/>
    </source>
</evidence>
<proteinExistence type="inferred from homology"/>
<dbReference type="InterPro" id="IPR003796">
    <property type="entry name" value="RNR_NrdR-like"/>
</dbReference>
<dbReference type="GO" id="GO:0045892">
    <property type="term" value="P:negative regulation of DNA-templated transcription"/>
    <property type="evidence" value="ECO:0007669"/>
    <property type="project" value="UniProtKB-UniRule"/>
</dbReference>
<reference evidence="10 11" key="1">
    <citation type="submission" date="2015-10" db="EMBL/GenBank/DDBJ databases">
        <title>Metagenome-Assembled Genomes uncover a global brackish microbiome.</title>
        <authorList>
            <person name="Hugerth L.W."/>
            <person name="Larsson J."/>
            <person name="Alneberg J."/>
            <person name="Lindh M.V."/>
            <person name="Legrand C."/>
            <person name="Pinhassi J."/>
            <person name="Andersson A.F."/>
        </authorList>
    </citation>
    <scope>NUCLEOTIDE SEQUENCE [LARGE SCALE GENOMIC DNA]</scope>
    <source>
        <strain evidence="10">BACL18 MAG-120507-bin52</strain>
    </source>
</reference>
<keyword evidence="5 8" id="KW-0805">Transcription regulation</keyword>
<comment type="function">
    <text evidence="8">Negatively regulates transcription of bacterial ribonucleotide reductase nrd genes and operons by binding to NrdR-boxes.</text>
</comment>
<evidence type="ECO:0000313" key="11">
    <source>
        <dbReference type="Proteomes" id="UP000051269"/>
    </source>
</evidence>
<dbReference type="PROSITE" id="PS51161">
    <property type="entry name" value="ATP_CONE"/>
    <property type="match status" value="1"/>
</dbReference>
<keyword evidence="3 8" id="KW-0863">Zinc-finger</keyword>
<comment type="cofactor">
    <cofactor evidence="8">
        <name>Zn(2+)</name>
        <dbReference type="ChEBI" id="CHEBI:29105"/>
    </cofactor>
    <text evidence="8">Binds 1 zinc ion.</text>
</comment>
<evidence type="ECO:0000256" key="2">
    <source>
        <dbReference type="ARBA" id="ARBA00022741"/>
    </source>
</evidence>
<evidence type="ECO:0000256" key="5">
    <source>
        <dbReference type="ARBA" id="ARBA00023015"/>
    </source>
</evidence>
<keyword evidence="1 8" id="KW-0678">Repressor</keyword>
<feature type="zinc finger region" evidence="8">
    <location>
        <begin position="3"/>
        <end position="34"/>
    </location>
</feature>
<keyword evidence="8" id="KW-0862">Zinc</keyword>
<name>A0A0R2RHE8_9BACT</name>
<evidence type="ECO:0000256" key="6">
    <source>
        <dbReference type="ARBA" id="ARBA00023125"/>
    </source>
</evidence>
<sequence length="150" mass="17795">MKCPKCNAEEDKVIDSRPWKDGAVVRRRRECLSCNYRFTTYEEIEREDLRAVKRDGRYEPFDRRKLVLGFQKACEKRPVSPELIEKTVDKVMEELEQKYGREIPTTAIGEKIMECLKKMDDVAYVRFASVYRQFRDARDFVSEVKNLGAR</sequence>
<evidence type="ECO:0000256" key="3">
    <source>
        <dbReference type="ARBA" id="ARBA00022771"/>
    </source>
</evidence>
<dbReference type="InterPro" id="IPR005144">
    <property type="entry name" value="ATP-cone_dom"/>
</dbReference>
<dbReference type="EMBL" id="LIBO01000141">
    <property type="protein sequence ID" value="KRO62073.1"/>
    <property type="molecule type" value="Genomic_DNA"/>
</dbReference>
<evidence type="ECO:0000256" key="1">
    <source>
        <dbReference type="ARBA" id="ARBA00022491"/>
    </source>
</evidence>
<evidence type="ECO:0000313" key="10">
    <source>
        <dbReference type="EMBL" id="KRO62073.1"/>
    </source>
</evidence>
<organism evidence="10 11">
    <name type="scientific">Verrucomicrobia subdivision 6 bacterium BACL9 MAG-120507-bin52</name>
    <dbReference type="NCBI Taxonomy" id="1655590"/>
    <lineage>
        <taxon>Bacteria</taxon>
        <taxon>Pseudomonadati</taxon>
        <taxon>Verrucomicrobiota</taxon>
        <taxon>Verrucomicrobiia</taxon>
        <taxon>Verrucomicrobiales</taxon>
        <taxon>Verrucomicrobia subdivision 6</taxon>
    </lineage>
</organism>
<evidence type="ECO:0000256" key="4">
    <source>
        <dbReference type="ARBA" id="ARBA00022840"/>
    </source>
</evidence>
<keyword evidence="2 8" id="KW-0547">Nucleotide-binding</keyword>